<evidence type="ECO:0000313" key="5">
    <source>
        <dbReference type="Proteomes" id="UP000431304"/>
    </source>
</evidence>
<dbReference type="AlphaFoldDB" id="A0A173T835"/>
<reference evidence="3 5" key="2">
    <citation type="journal article" date="2019" name="Nat. Med.">
        <title>A library of human gut bacterial isolates paired with longitudinal multiomics data enables mechanistic microbiome research.</title>
        <authorList>
            <person name="Poyet M."/>
            <person name="Groussin M."/>
            <person name="Gibbons S.M."/>
            <person name="Avila-Pacheco J."/>
            <person name="Jiang X."/>
            <person name="Kearney S.M."/>
            <person name="Perrotta A.R."/>
            <person name="Berdy B."/>
            <person name="Zhao S."/>
            <person name="Lieberman T.D."/>
            <person name="Swanson P.K."/>
            <person name="Smith M."/>
            <person name="Roesemann S."/>
            <person name="Alexander J.E."/>
            <person name="Rich S.A."/>
            <person name="Livny J."/>
            <person name="Vlamakis H."/>
            <person name="Clish C."/>
            <person name="Bullock K."/>
            <person name="Deik A."/>
            <person name="Scott J."/>
            <person name="Pierce K.A."/>
            <person name="Xavier R.J."/>
            <person name="Alm E.J."/>
        </authorList>
    </citation>
    <scope>NUCLEOTIDE SEQUENCE [LARGE SCALE GENOMIC DNA]</scope>
    <source>
        <strain evidence="3 5">BIOML-A3</strain>
    </source>
</reference>
<name>A0A173T835_EUBRA</name>
<dbReference type="GeneID" id="97390708"/>
<proteinExistence type="predicted"/>
<dbReference type="InterPro" id="IPR046123">
    <property type="entry name" value="DUF6120"/>
</dbReference>
<keyword evidence="1" id="KW-0812">Transmembrane</keyword>
<accession>A0A173T835</accession>
<evidence type="ECO:0000313" key="2">
    <source>
        <dbReference type="EMBL" id="CUM98067.1"/>
    </source>
</evidence>
<keyword evidence="1" id="KW-1133">Transmembrane helix</keyword>
<evidence type="ECO:0000256" key="1">
    <source>
        <dbReference type="SAM" id="Phobius"/>
    </source>
</evidence>
<evidence type="ECO:0000313" key="4">
    <source>
        <dbReference type="Proteomes" id="UP000095492"/>
    </source>
</evidence>
<organism evidence="2 4">
    <name type="scientific">Eubacterium ramulus</name>
    <dbReference type="NCBI Taxonomy" id="39490"/>
    <lineage>
        <taxon>Bacteria</taxon>
        <taxon>Bacillati</taxon>
        <taxon>Bacillota</taxon>
        <taxon>Clostridia</taxon>
        <taxon>Eubacteriales</taxon>
        <taxon>Eubacteriaceae</taxon>
        <taxon>Eubacterium</taxon>
    </lineage>
</organism>
<gene>
    <name evidence="2" type="ORF">ERS852448_01339</name>
    <name evidence="3" type="ORF">GKE72_10935</name>
</gene>
<sequence length="131" mass="15396">MEIRQNNYKICTKYLNQVKSFFPVITKNEKKFLNNYPIFDACPEDQSITLEYLHEEFGKPEEIFSAYLSTVHTDELVRQIKRTKRFKIATVLILLITAATLIGACINIHNNYNAYQETVDDINGYWIDEIH</sequence>
<dbReference type="STRING" id="39490.ERS852448_01339"/>
<dbReference type="Pfam" id="PF19615">
    <property type="entry name" value="DUF6120"/>
    <property type="match status" value="1"/>
</dbReference>
<feature type="transmembrane region" description="Helical" evidence="1">
    <location>
        <begin position="88"/>
        <end position="109"/>
    </location>
</feature>
<dbReference type="EMBL" id="WKRA01000017">
    <property type="protein sequence ID" value="MSD16572.1"/>
    <property type="molecule type" value="Genomic_DNA"/>
</dbReference>
<protein>
    <submittedName>
        <fullName evidence="2">Uncharacterized protein</fullName>
    </submittedName>
</protein>
<dbReference type="EMBL" id="CYYA01000007">
    <property type="protein sequence ID" value="CUM98067.1"/>
    <property type="molecule type" value="Genomic_DNA"/>
</dbReference>
<evidence type="ECO:0000313" key="3">
    <source>
        <dbReference type="EMBL" id="MSD16572.1"/>
    </source>
</evidence>
<dbReference type="Proteomes" id="UP000431304">
    <property type="component" value="Unassembled WGS sequence"/>
</dbReference>
<keyword evidence="1" id="KW-0472">Membrane</keyword>
<dbReference type="Proteomes" id="UP000095492">
    <property type="component" value="Unassembled WGS sequence"/>
</dbReference>
<dbReference type="RefSeq" id="WP_055290114.1">
    <property type="nucleotide sequence ID" value="NZ_CAXUGT010000015.1"/>
</dbReference>
<reference evidence="2 4" key="1">
    <citation type="submission" date="2015-09" db="EMBL/GenBank/DDBJ databases">
        <authorList>
            <consortium name="Pathogen Informatics"/>
        </authorList>
    </citation>
    <scope>NUCLEOTIDE SEQUENCE [LARGE SCALE GENOMIC DNA]</scope>
    <source>
        <strain evidence="2 4">2789STDY5608891</strain>
    </source>
</reference>